<comment type="subcellular location">
    <subcellularLocation>
        <location evidence="1 8">Cytoplasm</location>
    </subcellularLocation>
</comment>
<dbReference type="Pfam" id="PF00183">
    <property type="entry name" value="HSP90"/>
    <property type="match status" value="1"/>
</dbReference>
<feature type="region of interest" description="Disordered" evidence="10">
    <location>
        <begin position="1"/>
        <end position="27"/>
    </location>
</feature>
<dbReference type="Pfam" id="PF13589">
    <property type="entry name" value="HATPase_c_3"/>
    <property type="match status" value="1"/>
</dbReference>
<dbReference type="SUPFAM" id="SSF110942">
    <property type="entry name" value="HSP90 C-terminal domain"/>
    <property type="match status" value="1"/>
</dbReference>
<feature type="binding site" evidence="9">
    <location>
        <position position="355"/>
    </location>
    <ligand>
        <name>ATP</name>
        <dbReference type="ChEBI" id="CHEBI:30616"/>
    </ligand>
</feature>
<evidence type="ECO:0000256" key="5">
    <source>
        <dbReference type="ARBA" id="ARBA00022840"/>
    </source>
</evidence>
<evidence type="ECO:0000256" key="1">
    <source>
        <dbReference type="ARBA" id="ARBA00004496"/>
    </source>
</evidence>
<gene>
    <name evidence="8" type="primary">htpG</name>
    <name evidence="11" type="ORF">CferDRAFT_1328</name>
</gene>
<protein>
    <recommendedName>
        <fullName evidence="8">Chaperone protein HtpG</fullName>
    </recommendedName>
    <alternativeName>
        <fullName evidence="8">Heat shock protein HtpG</fullName>
    </alternativeName>
    <alternativeName>
        <fullName evidence="8">High temperature protein G</fullName>
    </alternativeName>
</protein>
<dbReference type="GO" id="GO:0016887">
    <property type="term" value="F:ATP hydrolysis activity"/>
    <property type="evidence" value="ECO:0007669"/>
    <property type="project" value="InterPro"/>
</dbReference>
<feature type="binding site" evidence="9">
    <location>
        <position position="108"/>
    </location>
    <ligand>
        <name>ATP</name>
        <dbReference type="ChEBI" id="CHEBI:30616"/>
    </ligand>
</feature>
<dbReference type="PIRSF" id="PIRSF002583">
    <property type="entry name" value="Hsp90"/>
    <property type="match status" value="1"/>
</dbReference>
<feature type="binding site" evidence="9">
    <location>
        <position position="127"/>
    </location>
    <ligand>
        <name>ATP</name>
        <dbReference type="ChEBI" id="CHEBI:30616"/>
    </ligand>
</feature>
<reference evidence="11 12" key="1">
    <citation type="submission" date="2006-07" db="EMBL/GenBank/DDBJ databases">
        <title>Annotation of the draft genome assembly of Chlorobium ferroxidans DSM 13031.</title>
        <authorList>
            <consortium name="US DOE Joint Genome Institute (JGI-ORNL)"/>
            <person name="Larimer F."/>
            <person name="Land M."/>
            <person name="Hauser L."/>
        </authorList>
    </citation>
    <scope>NUCLEOTIDE SEQUENCE [LARGE SCALE GENOMIC DNA]</scope>
    <source>
        <strain evidence="11 12">DSM 13031</strain>
    </source>
</reference>
<dbReference type="PRINTS" id="PR00775">
    <property type="entry name" value="HEATSHOCK90"/>
</dbReference>
<evidence type="ECO:0000313" key="12">
    <source>
        <dbReference type="Proteomes" id="UP000004162"/>
    </source>
</evidence>
<dbReference type="AlphaFoldDB" id="Q0YT64"/>
<dbReference type="SUPFAM" id="SSF54211">
    <property type="entry name" value="Ribosomal protein S5 domain 2-like"/>
    <property type="match status" value="1"/>
</dbReference>
<feature type="compositionally biased region" description="Polar residues" evidence="10">
    <location>
        <begin position="1"/>
        <end position="11"/>
    </location>
</feature>
<feature type="region of interest" description="A; substrate-binding" evidence="8">
    <location>
        <begin position="1"/>
        <end position="355"/>
    </location>
</feature>
<keyword evidence="5 8" id="KW-0067">ATP-binding</keyword>
<dbReference type="GO" id="GO:0005737">
    <property type="term" value="C:cytoplasm"/>
    <property type="evidence" value="ECO:0007669"/>
    <property type="project" value="UniProtKB-SubCell"/>
</dbReference>
<dbReference type="InterPro" id="IPR037196">
    <property type="entry name" value="HSP90_C"/>
</dbReference>
<feature type="region of interest" description="C" evidence="8">
    <location>
        <begin position="569"/>
        <end position="650"/>
    </location>
</feature>
<dbReference type="HAMAP" id="MF_00505">
    <property type="entry name" value="HSP90"/>
    <property type="match status" value="1"/>
</dbReference>
<keyword evidence="3 8" id="KW-0963">Cytoplasm</keyword>
<dbReference type="GO" id="GO:0051082">
    <property type="term" value="F:unfolded protein binding"/>
    <property type="evidence" value="ECO:0007669"/>
    <property type="project" value="UniProtKB-UniRule"/>
</dbReference>
<dbReference type="InterPro" id="IPR001404">
    <property type="entry name" value="Hsp90_fam"/>
</dbReference>
<keyword evidence="6 8" id="KW-0346">Stress response</keyword>
<feature type="binding site" evidence="9">
    <location>
        <position position="202"/>
    </location>
    <ligand>
        <name>ATP</name>
        <dbReference type="ChEBI" id="CHEBI:30616"/>
    </ligand>
</feature>
<dbReference type="NCBIfam" id="NF003555">
    <property type="entry name" value="PRK05218.1"/>
    <property type="match status" value="1"/>
</dbReference>
<dbReference type="FunFam" id="3.30.565.10:FF:000009">
    <property type="entry name" value="Molecular chaperone HtpG"/>
    <property type="match status" value="1"/>
</dbReference>
<dbReference type="Gene3D" id="3.40.50.11260">
    <property type="match status" value="1"/>
</dbReference>
<proteinExistence type="inferred from homology"/>
<dbReference type="InterPro" id="IPR036890">
    <property type="entry name" value="HATPase_C_sf"/>
</dbReference>
<keyword evidence="7 8" id="KW-0143">Chaperone</keyword>
<keyword evidence="4 8" id="KW-0547">Nucleotide-binding</keyword>
<comment type="caution">
    <text evidence="11">The sequence shown here is derived from an EMBL/GenBank/DDBJ whole genome shotgun (WGS) entry which is preliminary data.</text>
</comment>
<dbReference type="GO" id="GO:0140662">
    <property type="term" value="F:ATP-dependent protein folding chaperone"/>
    <property type="evidence" value="ECO:0007669"/>
    <property type="project" value="InterPro"/>
</dbReference>
<evidence type="ECO:0000256" key="3">
    <source>
        <dbReference type="ARBA" id="ARBA00022490"/>
    </source>
</evidence>
<comment type="caution">
    <text evidence="8">Lacks conserved residue(s) required for the propagation of feature annotation.</text>
</comment>
<dbReference type="GO" id="GO:0005524">
    <property type="term" value="F:ATP binding"/>
    <property type="evidence" value="ECO:0007669"/>
    <property type="project" value="UniProtKB-UniRule"/>
</dbReference>
<feature type="binding site" evidence="9">
    <location>
        <position position="113"/>
    </location>
    <ligand>
        <name>ATP</name>
        <dbReference type="ChEBI" id="CHEBI:30616"/>
    </ligand>
</feature>
<evidence type="ECO:0000256" key="2">
    <source>
        <dbReference type="ARBA" id="ARBA00008239"/>
    </source>
</evidence>
<comment type="function">
    <text evidence="8">Molecular chaperone. Has ATPase activity.</text>
</comment>
<evidence type="ECO:0000256" key="7">
    <source>
        <dbReference type="ARBA" id="ARBA00023186"/>
    </source>
</evidence>
<evidence type="ECO:0000256" key="4">
    <source>
        <dbReference type="ARBA" id="ARBA00022741"/>
    </source>
</evidence>
<dbReference type="Gene3D" id="3.30.230.80">
    <property type="match status" value="1"/>
</dbReference>
<evidence type="ECO:0000256" key="6">
    <source>
        <dbReference type="ARBA" id="ARBA00023016"/>
    </source>
</evidence>
<feature type="binding site" evidence="9">
    <location>
        <position position="66"/>
    </location>
    <ligand>
        <name>ATP</name>
        <dbReference type="ChEBI" id="CHEBI:30616"/>
    </ligand>
</feature>
<feature type="binding site" evidence="9">
    <location>
        <begin position="151"/>
        <end position="156"/>
    </location>
    <ligand>
        <name>ATP</name>
        <dbReference type="ChEBI" id="CHEBI:30616"/>
    </ligand>
</feature>
<name>Q0YT64_9CHLB</name>
<dbReference type="Gene3D" id="1.20.120.790">
    <property type="entry name" value="Heat shock protein 90, C-terminal domain"/>
    <property type="match status" value="1"/>
</dbReference>
<feature type="binding site" evidence="9">
    <location>
        <begin position="128"/>
        <end position="129"/>
    </location>
    <ligand>
        <name>ATP</name>
        <dbReference type="ChEBI" id="CHEBI:30616"/>
    </ligand>
</feature>
<dbReference type="SUPFAM" id="SSF55874">
    <property type="entry name" value="ATPase domain of HSP90 chaperone/DNA topoisomerase II/histidine kinase"/>
    <property type="match status" value="1"/>
</dbReference>
<feature type="compositionally biased region" description="Basic residues" evidence="10">
    <location>
        <begin position="12"/>
        <end position="24"/>
    </location>
</feature>
<dbReference type="InterPro" id="IPR020575">
    <property type="entry name" value="Hsp90_N"/>
</dbReference>
<feature type="binding site" evidence="9">
    <location>
        <position position="121"/>
    </location>
    <ligand>
        <name>ATP</name>
        <dbReference type="ChEBI" id="CHEBI:30616"/>
    </ligand>
</feature>
<comment type="similarity">
    <text evidence="2 8">Belongs to the heat shock protein 90 family.</text>
</comment>
<evidence type="ECO:0000313" key="11">
    <source>
        <dbReference type="EMBL" id="EAT59401.1"/>
    </source>
</evidence>
<dbReference type="CDD" id="cd16927">
    <property type="entry name" value="HATPase_Hsp90-like"/>
    <property type="match status" value="1"/>
</dbReference>
<feature type="binding site" evidence="9">
    <location>
        <position position="62"/>
    </location>
    <ligand>
        <name>ATP</name>
        <dbReference type="ChEBI" id="CHEBI:30616"/>
    </ligand>
</feature>
<evidence type="ECO:0000256" key="8">
    <source>
        <dbReference type="HAMAP-Rule" id="MF_00505"/>
    </source>
</evidence>
<keyword evidence="12" id="KW-1185">Reference proteome</keyword>
<evidence type="ECO:0000256" key="9">
    <source>
        <dbReference type="PIRSR" id="PIRSR002583-1"/>
    </source>
</evidence>
<evidence type="ECO:0000256" key="10">
    <source>
        <dbReference type="SAM" id="MobiDB-lite"/>
    </source>
</evidence>
<dbReference type="EMBL" id="AASE01000004">
    <property type="protein sequence ID" value="EAT59401.1"/>
    <property type="molecule type" value="Genomic_DNA"/>
</dbReference>
<accession>Q0YT64</accession>
<organism evidence="11 12">
    <name type="scientific">Chlorobium ferrooxidans DSM 13031</name>
    <dbReference type="NCBI Taxonomy" id="377431"/>
    <lineage>
        <taxon>Bacteria</taxon>
        <taxon>Pseudomonadati</taxon>
        <taxon>Chlorobiota</taxon>
        <taxon>Chlorobiia</taxon>
        <taxon>Chlorobiales</taxon>
        <taxon>Chlorobiaceae</taxon>
        <taxon>Chlorobium/Pelodictyon group</taxon>
        <taxon>Chlorobium</taxon>
    </lineage>
</organism>
<dbReference type="Gene3D" id="3.30.565.10">
    <property type="entry name" value="Histidine kinase-like ATPase, C-terminal domain"/>
    <property type="match status" value="1"/>
</dbReference>
<sequence>MLTSIRNFRNTSQKKQRKAIMSKKSKNDTAPVQEFEYKAEMKQLLDLIVHSLYTHPEIFLRELISNGSDALSKVRFNALTDQDILDKESELAIRLSIDSKELTFAIEDSGVGMTEEELIANLGTVAKSGTLGFMQSLKEQQKELDGNLIGQFGVGFYSVFMVTEEVTVETRSARPDSQAYRWRSSGQGTYTIEKIERAQRGTKISFKLKEDYKEFAEEYRVEQIVKKYSNFVDFPIYLADKQLNSITALWQRSKNELKDEEVNEFYKFIANDYKDPLDYLPISVEGMVSFKSLLFLPSEAPPELLYRQGELENRGPQLYVKKVLIQNECRDLLPEYLRFISGVVDTEDLSLNVSREVVQSSPVMAKIRQILTSKILGWFETLAQEQPEKFRTFYKAFGPIIKIGLNTDFTNREKLIELLRFESTKTADDSYVTLKEYTERMGSEQKEIYYLSGASRSQLLAHPNLEYFQEKGIEVLLLTDPVDVFVIPSIHEYDKKPLKSLEKADIDFSKEKKDDKEPLADNLLAPVLQLFRDTLGESVEDVIESHRLVSSPVTLVSGKDGLDSQMEKMMKMMQGGINMPAGKRILEVNTAHPIIRNISGMIIANAGNPLIKTAIRQLYEGALLVEGSLDSTTDFLSRMNELIEAATLSR</sequence>
<reference evidence="11 12" key="2">
    <citation type="submission" date="2006-07" db="EMBL/GenBank/DDBJ databases">
        <title>Sequencing of the draft genome and assembly of Chlorobium ferroxidans DSM 13031.</title>
        <authorList>
            <consortium name="US DOE Joint Genome Institute (JGI-PGF)"/>
            <person name="Copeland A."/>
            <person name="Lucas S."/>
            <person name="Lapidus A."/>
            <person name="Barry K."/>
            <person name="Glavina del Rio T."/>
            <person name="Dalin E."/>
            <person name="Tice H."/>
            <person name="Bruce D."/>
            <person name="Pitluck S."/>
            <person name="Richardson P."/>
        </authorList>
    </citation>
    <scope>NUCLEOTIDE SEQUENCE [LARGE SCALE GENOMIC DNA]</scope>
    <source>
        <strain evidence="11 12">DSM 13031</strain>
    </source>
</reference>
<dbReference type="Proteomes" id="UP000004162">
    <property type="component" value="Unassembled WGS sequence"/>
</dbReference>
<dbReference type="InterPro" id="IPR020568">
    <property type="entry name" value="Ribosomal_Su5_D2-typ_SF"/>
</dbReference>
<comment type="subunit">
    <text evidence="8">Homodimer.</text>
</comment>
<dbReference type="PANTHER" id="PTHR11528">
    <property type="entry name" value="HEAT SHOCK PROTEIN 90 FAMILY MEMBER"/>
    <property type="match status" value="1"/>
</dbReference>